<protein>
    <submittedName>
        <fullName evidence="3">Uncharacterized protein</fullName>
    </submittedName>
</protein>
<reference evidence="3" key="1">
    <citation type="submission" date="2022-11" db="UniProtKB">
        <authorList>
            <consortium name="WormBaseParasite"/>
        </authorList>
    </citation>
    <scope>IDENTIFICATION</scope>
</reference>
<dbReference type="WBParaSite" id="PSAMB.scaffold10012size4429.g32958.t1">
    <property type="protein sequence ID" value="PSAMB.scaffold10012size4429.g32958.t1"/>
    <property type="gene ID" value="PSAMB.scaffold10012size4429.g32958"/>
</dbReference>
<feature type="region of interest" description="Disordered" evidence="1">
    <location>
        <begin position="106"/>
        <end position="132"/>
    </location>
</feature>
<feature type="compositionally biased region" description="Basic and acidic residues" evidence="1">
    <location>
        <begin position="116"/>
        <end position="132"/>
    </location>
</feature>
<evidence type="ECO:0000256" key="1">
    <source>
        <dbReference type="SAM" id="MobiDB-lite"/>
    </source>
</evidence>
<sequence>MHQSAKLSYVFHSSKSVDFLLSNYLHNVAGRLFTCQAQVIDKLISVNDSALRRYMEREFGCVSSLHGGSSSLQESGGGQAEYSEYKLTAVASIASKPLSQRHIVTMHASTSSTSDHAVRSNRPDEKQRSAEPVRKFATVSNAVNLQQLHSYLEPVHCLSMMPELSEYSDIPAISGAVKFEPPDDVSRQDSVFVNLMSEMYVSLEDVKPGQMMRVM</sequence>
<dbReference type="Proteomes" id="UP000887566">
    <property type="component" value="Unplaced"/>
</dbReference>
<name>A0A914UG97_9BILA</name>
<evidence type="ECO:0000313" key="2">
    <source>
        <dbReference type="Proteomes" id="UP000887566"/>
    </source>
</evidence>
<evidence type="ECO:0000313" key="3">
    <source>
        <dbReference type="WBParaSite" id="PSAMB.scaffold10012size4429.g32958.t1"/>
    </source>
</evidence>
<keyword evidence="2" id="KW-1185">Reference proteome</keyword>
<dbReference type="AlphaFoldDB" id="A0A914UG97"/>
<proteinExistence type="predicted"/>
<accession>A0A914UG97</accession>
<organism evidence="2 3">
    <name type="scientific">Plectus sambesii</name>
    <dbReference type="NCBI Taxonomy" id="2011161"/>
    <lineage>
        <taxon>Eukaryota</taxon>
        <taxon>Metazoa</taxon>
        <taxon>Ecdysozoa</taxon>
        <taxon>Nematoda</taxon>
        <taxon>Chromadorea</taxon>
        <taxon>Plectida</taxon>
        <taxon>Plectina</taxon>
        <taxon>Plectoidea</taxon>
        <taxon>Plectidae</taxon>
        <taxon>Plectus</taxon>
    </lineage>
</organism>